<comment type="caution">
    <text evidence="6">The sequence shown here is derived from an EMBL/GenBank/DDBJ whole genome shotgun (WGS) entry which is preliminary data.</text>
</comment>
<dbReference type="OrthoDB" id="623277at2759"/>
<keyword evidence="2 4" id="KW-0689">Ribosomal protein</keyword>
<dbReference type="Gene3D" id="1.10.287.10">
    <property type="entry name" value="S15/NS1, RNA-binding"/>
    <property type="match status" value="1"/>
</dbReference>
<dbReference type="Pfam" id="PF08069">
    <property type="entry name" value="Ribosomal_S13_N"/>
    <property type="match status" value="1"/>
</dbReference>
<evidence type="ECO:0000256" key="3">
    <source>
        <dbReference type="ARBA" id="ARBA00023274"/>
    </source>
</evidence>
<dbReference type="InterPro" id="IPR023029">
    <property type="entry name" value="Ribosomal_uS15_arc_euk"/>
</dbReference>
<dbReference type="Proteomes" id="UP000034350">
    <property type="component" value="Unassembled WGS sequence"/>
</dbReference>
<dbReference type="InterPro" id="IPR000589">
    <property type="entry name" value="Ribosomal_uS15"/>
</dbReference>
<gene>
    <name evidence="6" type="ORF">AAJ76_200059268</name>
</gene>
<dbReference type="GeneID" id="36319430"/>
<protein>
    <submittedName>
        <fullName evidence="6">40s ribosomal protein s13</fullName>
    </submittedName>
</protein>
<organism evidence="6 7">
    <name type="scientific">Vairimorpha ceranae</name>
    <dbReference type="NCBI Taxonomy" id="40302"/>
    <lineage>
        <taxon>Eukaryota</taxon>
        <taxon>Fungi</taxon>
        <taxon>Fungi incertae sedis</taxon>
        <taxon>Microsporidia</taxon>
        <taxon>Nosematidae</taxon>
        <taxon>Vairimorpha</taxon>
    </lineage>
</organism>
<dbReference type="SMART" id="SM01386">
    <property type="entry name" value="Ribosomal_S13_N"/>
    <property type="match status" value="1"/>
</dbReference>
<dbReference type="GO" id="GO:0022627">
    <property type="term" value="C:cytosolic small ribosomal subunit"/>
    <property type="evidence" value="ECO:0007669"/>
    <property type="project" value="TreeGrafter"/>
</dbReference>
<keyword evidence="3 4" id="KW-0687">Ribonucleoprotein</keyword>
<evidence type="ECO:0000256" key="2">
    <source>
        <dbReference type="ARBA" id="ARBA00022980"/>
    </source>
</evidence>
<feature type="domain" description="Small ribosomal subunit protein uS15 N-terminal" evidence="5">
    <location>
        <begin position="1"/>
        <end position="60"/>
    </location>
</feature>
<evidence type="ECO:0000256" key="1">
    <source>
        <dbReference type="ARBA" id="ARBA00008434"/>
    </source>
</evidence>
<dbReference type="AlphaFoldDB" id="A0A0F9YVW0"/>
<dbReference type="EMBL" id="JPQZ01000002">
    <property type="protein sequence ID" value="KKO76532.1"/>
    <property type="molecule type" value="Genomic_DNA"/>
</dbReference>
<dbReference type="GO" id="GO:0003735">
    <property type="term" value="F:structural constituent of ribosome"/>
    <property type="evidence" value="ECO:0007669"/>
    <property type="project" value="InterPro"/>
</dbReference>
<dbReference type="GO" id="GO:0006412">
    <property type="term" value="P:translation"/>
    <property type="evidence" value="ECO:0007669"/>
    <property type="project" value="InterPro"/>
</dbReference>
<evidence type="ECO:0000259" key="5">
    <source>
        <dbReference type="SMART" id="SM01386"/>
    </source>
</evidence>
<dbReference type="VEuPathDB" id="MicrosporidiaDB:AAJ76_200059268"/>
<reference evidence="6 7" key="1">
    <citation type="journal article" date="2015" name="Environ. Microbiol.">
        <title>Genome analyses suggest the presence of polyploidy and recent human-driven expansions in eight global populations of the honeybee pathogen Nosema ceranae.</title>
        <authorList>
            <person name="Pelin A."/>
            <person name="Selman M."/>
            <person name="Aris-Brosou S."/>
            <person name="Farinelli L."/>
            <person name="Corradi N."/>
        </authorList>
    </citation>
    <scope>NUCLEOTIDE SEQUENCE [LARGE SCALE GENOMIC DNA]</scope>
    <source>
        <strain evidence="6 7">PA08 1199</strain>
    </source>
</reference>
<dbReference type="PANTHER" id="PTHR11885">
    <property type="entry name" value="RIBOSOMAL PROTEIN S15P/S13E"/>
    <property type="match status" value="1"/>
</dbReference>
<evidence type="ECO:0000256" key="4">
    <source>
        <dbReference type="RuleBase" id="RU003919"/>
    </source>
</evidence>
<keyword evidence="7" id="KW-1185">Reference proteome</keyword>
<dbReference type="RefSeq" id="XP_024332274.1">
    <property type="nucleotide sequence ID" value="XM_024474507.1"/>
</dbReference>
<dbReference type="VEuPathDB" id="MicrosporidiaDB:NCER_100891"/>
<dbReference type="PANTHER" id="PTHR11885:SF6">
    <property type="entry name" value="SMALL RIBOSOMAL SUBUNIT PROTEIN US15"/>
    <property type="match status" value="1"/>
</dbReference>
<proteinExistence type="inferred from homology"/>
<sequence>MAKMHSSGRGISTSIKPFTVMFPTWLDVPVEEIKADVLKMNTKGVSSAEIGNKLRDVYGVGDCKTIFNGLSLSRYLEKEGNFIEIPEDVKDLVKRANILRKHINIHRRDKDSKFRLGLITSRLNRCIKHYKKKLRIPTTWKPKLVELVK</sequence>
<evidence type="ECO:0000313" key="6">
    <source>
        <dbReference type="EMBL" id="KKO76532.1"/>
    </source>
</evidence>
<name>A0A0F9YVW0_9MICR</name>
<dbReference type="InterPro" id="IPR009068">
    <property type="entry name" value="uS15_NS1_RNA-bd_sf"/>
</dbReference>
<dbReference type="Pfam" id="PF00312">
    <property type="entry name" value="Ribosomal_S15"/>
    <property type="match status" value="1"/>
</dbReference>
<dbReference type="VEuPathDB" id="MicrosporidiaDB:G9O61_00g006160"/>
<dbReference type="InterPro" id="IPR012606">
    <property type="entry name" value="Ribosomal_uS15_N"/>
</dbReference>
<dbReference type="OMA" id="MHTRRKG"/>
<comment type="similarity">
    <text evidence="1 4">Belongs to the universal ribosomal protein uS15 family.</text>
</comment>
<dbReference type="SUPFAM" id="SSF47060">
    <property type="entry name" value="S15/NS1 RNA-binding domain"/>
    <property type="match status" value="1"/>
</dbReference>
<dbReference type="GO" id="GO:0070181">
    <property type="term" value="F:small ribosomal subunit rRNA binding"/>
    <property type="evidence" value="ECO:0007669"/>
    <property type="project" value="TreeGrafter"/>
</dbReference>
<evidence type="ECO:0000313" key="7">
    <source>
        <dbReference type="Proteomes" id="UP000034350"/>
    </source>
</evidence>
<accession>A0A0F9YVW0</accession>
<dbReference type="Gene3D" id="4.10.860.130">
    <property type="match status" value="1"/>
</dbReference>